<keyword evidence="1 2" id="KW-0597">Phosphoprotein</keyword>
<proteinExistence type="predicted"/>
<dbReference type="Pfam" id="PF00072">
    <property type="entry name" value="Response_reg"/>
    <property type="match status" value="1"/>
</dbReference>
<dbReference type="PROSITE" id="PS50110">
    <property type="entry name" value="RESPONSE_REGULATORY"/>
    <property type="match status" value="1"/>
</dbReference>
<dbReference type="PANTHER" id="PTHR44591:SF23">
    <property type="entry name" value="CHEY SUBFAMILY"/>
    <property type="match status" value="1"/>
</dbReference>
<dbReference type="SUPFAM" id="SSF52172">
    <property type="entry name" value="CheY-like"/>
    <property type="match status" value="1"/>
</dbReference>
<evidence type="ECO:0000313" key="4">
    <source>
        <dbReference type="EMBL" id="PJJ83610.1"/>
    </source>
</evidence>
<organism evidence="4 5">
    <name type="scientific">Mucilaginibacter auburnensis</name>
    <dbReference type="NCBI Taxonomy" id="1457233"/>
    <lineage>
        <taxon>Bacteria</taxon>
        <taxon>Pseudomonadati</taxon>
        <taxon>Bacteroidota</taxon>
        <taxon>Sphingobacteriia</taxon>
        <taxon>Sphingobacteriales</taxon>
        <taxon>Sphingobacteriaceae</taxon>
        <taxon>Mucilaginibacter</taxon>
    </lineage>
</organism>
<dbReference type="RefSeq" id="WP_100339860.1">
    <property type="nucleotide sequence ID" value="NZ_PGFJ01000001.1"/>
</dbReference>
<evidence type="ECO:0000313" key="5">
    <source>
        <dbReference type="Proteomes" id="UP000242687"/>
    </source>
</evidence>
<dbReference type="SMART" id="SM00448">
    <property type="entry name" value="REC"/>
    <property type="match status" value="1"/>
</dbReference>
<sequence>MKHIVIIEDDPELLSLLATLLEADGYRVTKLTHLESVETLLNLNADAFIIDEILPVVNGHIICIILKSKPQTKNIPVVLISGDDKLQHVATLCEANAYIRKPFDNYNSVQQVLAETLAA</sequence>
<name>A0A2H9VS16_9SPHI</name>
<gene>
    <name evidence="4" type="ORF">CLV57_0596</name>
</gene>
<dbReference type="EMBL" id="PGFJ01000001">
    <property type="protein sequence ID" value="PJJ83610.1"/>
    <property type="molecule type" value="Genomic_DNA"/>
</dbReference>
<dbReference type="OrthoDB" id="710898at2"/>
<accession>A0A2H9VS16</accession>
<evidence type="ECO:0000259" key="3">
    <source>
        <dbReference type="PROSITE" id="PS50110"/>
    </source>
</evidence>
<dbReference type="Gene3D" id="3.40.50.2300">
    <property type="match status" value="1"/>
</dbReference>
<evidence type="ECO:0000256" key="2">
    <source>
        <dbReference type="PROSITE-ProRule" id="PRU00169"/>
    </source>
</evidence>
<protein>
    <submittedName>
        <fullName evidence="4">Twitching motility two-component system response regulator PilH</fullName>
    </submittedName>
</protein>
<comment type="caution">
    <text evidence="4">The sequence shown here is derived from an EMBL/GenBank/DDBJ whole genome shotgun (WGS) entry which is preliminary data.</text>
</comment>
<dbReference type="Proteomes" id="UP000242687">
    <property type="component" value="Unassembled WGS sequence"/>
</dbReference>
<feature type="domain" description="Response regulatory" evidence="3">
    <location>
        <begin position="3"/>
        <end position="116"/>
    </location>
</feature>
<feature type="modified residue" description="4-aspartylphosphate" evidence="2">
    <location>
        <position position="51"/>
    </location>
</feature>
<dbReference type="InterPro" id="IPR011006">
    <property type="entry name" value="CheY-like_superfamily"/>
</dbReference>
<dbReference type="PANTHER" id="PTHR44591">
    <property type="entry name" value="STRESS RESPONSE REGULATOR PROTEIN 1"/>
    <property type="match status" value="1"/>
</dbReference>
<dbReference type="GO" id="GO:0000160">
    <property type="term" value="P:phosphorelay signal transduction system"/>
    <property type="evidence" value="ECO:0007669"/>
    <property type="project" value="InterPro"/>
</dbReference>
<dbReference type="AlphaFoldDB" id="A0A2H9VS16"/>
<reference evidence="4 5" key="1">
    <citation type="submission" date="2017-11" db="EMBL/GenBank/DDBJ databases">
        <title>Genomic Encyclopedia of Archaeal and Bacterial Type Strains, Phase II (KMG-II): From Individual Species to Whole Genera.</title>
        <authorList>
            <person name="Goeker M."/>
        </authorList>
    </citation>
    <scope>NUCLEOTIDE SEQUENCE [LARGE SCALE GENOMIC DNA]</scope>
    <source>
        <strain evidence="4 5">DSM 28175</strain>
    </source>
</reference>
<keyword evidence="5" id="KW-1185">Reference proteome</keyword>
<evidence type="ECO:0000256" key="1">
    <source>
        <dbReference type="ARBA" id="ARBA00022553"/>
    </source>
</evidence>
<dbReference type="InterPro" id="IPR001789">
    <property type="entry name" value="Sig_transdc_resp-reg_receiver"/>
</dbReference>
<dbReference type="InterPro" id="IPR050595">
    <property type="entry name" value="Bact_response_regulator"/>
</dbReference>